<accession>A0ACC0L1S8</accession>
<evidence type="ECO:0000313" key="1">
    <source>
        <dbReference type="EMBL" id="KAI8442326.1"/>
    </source>
</evidence>
<comment type="caution">
    <text evidence="1">The sequence shown here is derived from an EMBL/GenBank/DDBJ whole genome shotgun (WGS) entry which is preliminary data.</text>
</comment>
<proteinExistence type="predicted"/>
<name>A0ACC0L1S8_CHOFU</name>
<protein>
    <submittedName>
        <fullName evidence="1">Uncharacterized protein</fullName>
    </submittedName>
</protein>
<evidence type="ECO:0000313" key="2">
    <source>
        <dbReference type="Proteomes" id="UP001064048"/>
    </source>
</evidence>
<keyword evidence="2" id="KW-1185">Reference proteome</keyword>
<organism evidence="1 2">
    <name type="scientific">Choristoneura fumiferana</name>
    <name type="common">Spruce budworm moth</name>
    <name type="synonym">Archips fumiferana</name>
    <dbReference type="NCBI Taxonomy" id="7141"/>
    <lineage>
        <taxon>Eukaryota</taxon>
        <taxon>Metazoa</taxon>
        <taxon>Ecdysozoa</taxon>
        <taxon>Arthropoda</taxon>
        <taxon>Hexapoda</taxon>
        <taxon>Insecta</taxon>
        <taxon>Pterygota</taxon>
        <taxon>Neoptera</taxon>
        <taxon>Endopterygota</taxon>
        <taxon>Lepidoptera</taxon>
        <taxon>Glossata</taxon>
        <taxon>Ditrysia</taxon>
        <taxon>Tortricoidea</taxon>
        <taxon>Tortricidae</taxon>
        <taxon>Tortricinae</taxon>
        <taxon>Choristoneura</taxon>
    </lineage>
</organism>
<dbReference type="EMBL" id="CM046109">
    <property type="protein sequence ID" value="KAI8442326.1"/>
    <property type="molecule type" value="Genomic_DNA"/>
</dbReference>
<sequence length="1020" mass="112995">MSEKPDKPVASGVQPIVKIGHYTLGATLGVGTFGKVKIGEHQLTKHKVAVKILNRQKIKSLDVVGKIRREIQNLKLFRHPHIIKLYQRGKLQEHEARRFFQQIISGVDYCHRHMIVHRDLKPENLLLDHNMHVKIADFGLSNMMMDGEFLRTSCGSPNYAAPEVISGKLYAGPEVDVWSCGVILYALLCGTLPFDDEHVPTLFRKIKSGIFPIPEYLNKSVVSLLCTTLQVDPMKRASIEDVKKHEWFQKDLPGYLFPSPVEQFGVKEHEVHNALLSGDPHDQLAIAYHLVIDNKRNSPPAVSESARPHPERIAPLREKTSPAAQPARTPVKRAKWHLGIRSQSKPNDIMLESLSGEKEDTEEDAMASPMAPPPPMAPPAMTMTQPQGHHTMEFFEMCAALIIQLARVIEVSTGAGGGRGRHAGGAGAAGAPSSGLLSRENGGMRQSNLVLQRHALHRRVRHDVIVRHIVQPRDGVQAAAGLLVAEERTCKFVSWISAPVRHSRCIASLSALPDTYQMLYKTCRDFAEGELKPHAAKFDREHLYPGDAIKKMGELGLMAIATPEELGGAGLDYLAYAIALEEISRGCASAGVIMSVNNSLYLGPVLHWGSDKQKHEFVTPFCTGDIVGSFALSEPGNGSDAGAASTTAKDGGDKWMLNGTKCWITNGYESKASVVFATTDKSLKHKGISAFLVPKPIKGLELGKKEDKLGIRGSSTCSLMFEDCEIPKENILGQPGLGFKIAMMTLDAGRIGIASQALGIAQSKLSDMALRLESARLLTWRAAWLKDNKQPYTKEAAMGKLAASEAATFVSHQCIQILGGMGYVSDMPAERHYRDARITEIYEGTSEIQRLVIAGQLIKEYAVENCVQSIVATIKKGQTEESLIIQDPKASKSPKTTKMKNQDSIRGQPKSGRFWKSKKERFATVNKTKGLTQDFQKKTALRLELKRTKELSRQVVEELKQKELARKERRRENIKRSAENRAKAEVVQVITNTTKLKRMRKKQLRFIQKRDTNKEIEANK</sequence>
<reference evidence="1 2" key="1">
    <citation type="journal article" date="2022" name="Genome Biol. Evol.">
        <title>The Spruce Budworm Genome: Reconstructing the Evolutionary History of Antifreeze Proteins.</title>
        <authorList>
            <person name="Beliveau C."/>
            <person name="Gagne P."/>
            <person name="Picq S."/>
            <person name="Vernygora O."/>
            <person name="Keeling C.I."/>
            <person name="Pinkney K."/>
            <person name="Doucet D."/>
            <person name="Wen F."/>
            <person name="Johnston J.S."/>
            <person name="Maaroufi H."/>
            <person name="Boyle B."/>
            <person name="Laroche J."/>
            <person name="Dewar K."/>
            <person name="Juretic N."/>
            <person name="Blackburn G."/>
            <person name="Nisole A."/>
            <person name="Brunet B."/>
            <person name="Brandao M."/>
            <person name="Lumley L."/>
            <person name="Duan J."/>
            <person name="Quan G."/>
            <person name="Lucarotti C.J."/>
            <person name="Roe A.D."/>
            <person name="Sperling F.A.H."/>
            <person name="Levesque R.C."/>
            <person name="Cusson M."/>
        </authorList>
    </citation>
    <scope>NUCLEOTIDE SEQUENCE [LARGE SCALE GENOMIC DNA]</scope>
    <source>
        <strain evidence="1">Glfc:IPQL:Cfum</strain>
    </source>
</reference>
<dbReference type="Proteomes" id="UP001064048">
    <property type="component" value="Chromosome 9"/>
</dbReference>
<gene>
    <name evidence="1" type="ORF">MSG28_005863</name>
</gene>